<accession>A0A5M9JJQ3</accession>
<dbReference type="EMBL" id="VICG01000008">
    <property type="protein sequence ID" value="KAA8569694.1"/>
    <property type="molecule type" value="Genomic_DNA"/>
</dbReference>
<organism evidence="2 3">
    <name type="scientific">Monilinia fructicola</name>
    <name type="common">Brown rot fungus</name>
    <name type="synonym">Ciboria fructicola</name>
    <dbReference type="NCBI Taxonomy" id="38448"/>
    <lineage>
        <taxon>Eukaryota</taxon>
        <taxon>Fungi</taxon>
        <taxon>Dikarya</taxon>
        <taxon>Ascomycota</taxon>
        <taxon>Pezizomycotina</taxon>
        <taxon>Leotiomycetes</taxon>
        <taxon>Helotiales</taxon>
        <taxon>Sclerotiniaceae</taxon>
        <taxon>Monilinia</taxon>
    </lineage>
</organism>
<dbReference type="InterPro" id="IPR058268">
    <property type="entry name" value="DUF7962"/>
</dbReference>
<comment type="caution">
    <text evidence="2">The sequence shown here is derived from an EMBL/GenBank/DDBJ whole genome shotgun (WGS) entry which is preliminary data.</text>
</comment>
<evidence type="ECO:0000313" key="3">
    <source>
        <dbReference type="Proteomes" id="UP000322873"/>
    </source>
</evidence>
<dbReference type="Pfam" id="PF13417">
    <property type="entry name" value="GST_N_3"/>
    <property type="match status" value="1"/>
</dbReference>
<reference evidence="2 3" key="1">
    <citation type="submission" date="2019-06" db="EMBL/GenBank/DDBJ databases">
        <title>Genome Sequence of the Brown Rot Fungal Pathogen Monilinia fructicola.</title>
        <authorList>
            <person name="De Miccolis Angelini R.M."/>
            <person name="Landi L."/>
            <person name="Abate D."/>
            <person name="Pollastro S."/>
            <person name="Romanazzi G."/>
            <person name="Faretra F."/>
        </authorList>
    </citation>
    <scope>NUCLEOTIDE SEQUENCE [LARGE SCALE GENOMIC DNA]</scope>
    <source>
        <strain evidence="2 3">Mfrc123</strain>
    </source>
</reference>
<protein>
    <recommendedName>
        <fullName evidence="1">GST N-terminal domain-containing protein</fullName>
    </recommendedName>
</protein>
<evidence type="ECO:0000313" key="2">
    <source>
        <dbReference type="EMBL" id="KAA8569694.1"/>
    </source>
</evidence>
<dbReference type="InterPro" id="IPR036282">
    <property type="entry name" value="Glutathione-S-Trfase_C_sf"/>
</dbReference>
<gene>
    <name evidence="2" type="ORF">EYC84_001287</name>
</gene>
<dbReference type="AlphaFoldDB" id="A0A5M9JJQ3"/>
<evidence type="ECO:0000259" key="1">
    <source>
        <dbReference type="PROSITE" id="PS50404"/>
    </source>
</evidence>
<proteinExistence type="predicted"/>
<dbReference type="Pfam" id="PF25907">
    <property type="entry name" value="DUF7962"/>
    <property type="match status" value="1"/>
</dbReference>
<feature type="domain" description="GST N-terminal" evidence="1">
    <location>
        <begin position="5"/>
        <end position="84"/>
    </location>
</feature>
<dbReference type="InterPro" id="IPR036249">
    <property type="entry name" value="Thioredoxin-like_sf"/>
</dbReference>
<dbReference type="PROSITE" id="PS50404">
    <property type="entry name" value="GST_NTER"/>
    <property type="match status" value="1"/>
</dbReference>
<dbReference type="SUPFAM" id="SSF52833">
    <property type="entry name" value="Thioredoxin-like"/>
    <property type="match status" value="1"/>
</dbReference>
<name>A0A5M9JJQ3_MONFR</name>
<sequence>MAPNAEIILYHYRFSPFAKRIVWYLNLRGIPFAECLQAPVIPRPDVDALGTKYRRIPIVVVGRDVYNDTRLILQKLEKLYPEYPQISAASMGSPDGMAAEKLLEFWTIDGLFARAAQLLLLDLPLLNDPKAFEFLENTFFSDGREWIFKTSGPTLSDIEAVWPFHWLSTLPGALPEDYISRQQFPRTFAWIERFDQATRSAAKKVPKPKSLLGLEALKIVTASDFVEMDEMVDVQDPTGLQKGQEVQVWPIDTGMNNKDKGRLVGLSSHEIVIESCTKDGVKVKIHTPRHGFRIRGAFDKDGGRDASKL</sequence>
<dbReference type="CDD" id="cd00570">
    <property type="entry name" value="GST_N_family"/>
    <property type="match status" value="1"/>
</dbReference>
<dbReference type="InterPro" id="IPR004045">
    <property type="entry name" value="Glutathione_S-Trfase_N"/>
</dbReference>
<dbReference type="VEuPathDB" id="FungiDB:MFRU_004g04030"/>
<keyword evidence="3" id="KW-1185">Reference proteome</keyword>
<dbReference type="Gene3D" id="3.40.30.110">
    <property type="match status" value="2"/>
</dbReference>
<dbReference type="SUPFAM" id="SSF47616">
    <property type="entry name" value="GST C-terminal domain-like"/>
    <property type="match status" value="1"/>
</dbReference>
<dbReference type="Proteomes" id="UP000322873">
    <property type="component" value="Unassembled WGS sequence"/>
</dbReference>